<dbReference type="InterPro" id="IPR032675">
    <property type="entry name" value="LRR_dom_sf"/>
</dbReference>
<name>A0AAP0JT96_9MAGN</name>
<comment type="caution">
    <text evidence="1">The sequence shown here is derived from an EMBL/GenBank/DDBJ whole genome shotgun (WGS) entry which is preliminary data.</text>
</comment>
<dbReference type="Gene3D" id="3.80.10.10">
    <property type="entry name" value="Ribonuclease Inhibitor"/>
    <property type="match status" value="1"/>
</dbReference>
<accession>A0AAP0JT96</accession>
<reference evidence="1 2" key="1">
    <citation type="submission" date="2024-01" db="EMBL/GenBank/DDBJ databases">
        <title>Genome assemblies of Stephania.</title>
        <authorList>
            <person name="Yang L."/>
        </authorList>
    </citation>
    <scope>NUCLEOTIDE SEQUENCE [LARGE SCALE GENOMIC DNA]</scope>
    <source>
        <strain evidence="1">QJT</strain>
        <tissue evidence="1">Leaf</tissue>
    </source>
</reference>
<organism evidence="1 2">
    <name type="scientific">Stephania japonica</name>
    <dbReference type="NCBI Taxonomy" id="461633"/>
    <lineage>
        <taxon>Eukaryota</taxon>
        <taxon>Viridiplantae</taxon>
        <taxon>Streptophyta</taxon>
        <taxon>Embryophyta</taxon>
        <taxon>Tracheophyta</taxon>
        <taxon>Spermatophyta</taxon>
        <taxon>Magnoliopsida</taxon>
        <taxon>Ranunculales</taxon>
        <taxon>Menispermaceae</taxon>
        <taxon>Menispermoideae</taxon>
        <taxon>Cissampelideae</taxon>
        <taxon>Stephania</taxon>
    </lineage>
</organism>
<sequence>MPMVFLNLKELELGWCPSLRNMPDLFPSLQKLALQDVKSTDTVRSIINNITSLTSLFWVGSFETVSFEEVVLMLGKNTLLRNLSILKCEGLETFPHLPPLEELEILYSPKLKIEASQLPCLTRMSIWNINAFVVDTLWSNKLIHLSITDVEQFQQLPVDFLFNNEHLHEIYITRCYKFQGFLSSNKK</sequence>
<evidence type="ECO:0000313" key="2">
    <source>
        <dbReference type="Proteomes" id="UP001417504"/>
    </source>
</evidence>
<dbReference type="Proteomes" id="UP001417504">
    <property type="component" value="Unassembled WGS sequence"/>
</dbReference>
<dbReference type="SUPFAM" id="SSF52047">
    <property type="entry name" value="RNI-like"/>
    <property type="match status" value="1"/>
</dbReference>
<dbReference type="EMBL" id="JBBNAE010000003">
    <property type="protein sequence ID" value="KAK9138615.1"/>
    <property type="molecule type" value="Genomic_DNA"/>
</dbReference>
<evidence type="ECO:0000313" key="1">
    <source>
        <dbReference type="EMBL" id="KAK9138615.1"/>
    </source>
</evidence>
<keyword evidence="2" id="KW-1185">Reference proteome</keyword>
<protein>
    <recommendedName>
        <fullName evidence="3">Disease resistance protein</fullName>
    </recommendedName>
</protein>
<proteinExistence type="predicted"/>
<gene>
    <name evidence="1" type="ORF">Sjap_009209</name>
</gene>
<dbReference type="AlphaFoldDB" id="A0AAP0JT96"/>
<evidence type="ECO:0008006" key="3">
    <source>
        <dbReference type="Google" id="ProtNLM"/>
    </source>
</evidence>